<dbReference type="PROSITE" id="PS51257">
    <property type="entry name" value="PROKAR_LIPOPROTEIN"/>
    <property type="match status" value="1"/>
</dbReference>
<dbReference type="AlphaFoldDB" id="A0A9W4QY92"/>
<accession>A0A9W4QY92</accession>
<evidence type="ECO:0000313" key="2">
    <source>
        <dbReference type="EMBL" id="CAH9058677.1"/>
    </source>
</evidence>
<dbReference type="EMBL" id="CAMAPC010000007">
    <property type="protein sequence ID" value="CAH9058677.1"/>
    <property type="molecule type" value="Genomic_DNA"/>
</dbReference>
<reference evidence="2" key="1">
    <citation type="submission" date="2022-07" db="EMBL/GenBank/DDBJ databases">
        <authorList>
            <person name="Criscuolo A."/>
        </authorList>
    </citation>
    <scope>NUCLEOTIDE SEQUENCE</scope>
    <source>
        <strain evidence="2">CIP111854</strain>
    </source>
</reference>
<evidence type="ECO:0008006" key="4">
    <source>
        <dbReference type="Google" id="ProtNLM"/>
    </source>
</evidence>
<evidence type="ECO:0000313" key="3">
    <source>
        <dbReference type="Proteomes" id="UP001152467"/>
    </source>
</evidence>
<feature type="chain" id="PRO_5040751148" description="Lipoprotein" evidence="1">
    <location>
        <begin position="20"/>
        <end position="147"/>
    </location>
</feature>
<keyword evidence="1" id="KW-0732">Signal</keyword>
<organism evidence="2 3">
    <name type="scientific">Pseudoalteromonas holothuriae</name>
    <dbReference type="NCBI Taxonomy" id="2963714"/>
    <lineage>
        <taxon>Bacteria</taxon>
        <taxon>Pseudomonadati</taxon>
        <taxon>Pseudomonadota</taxon>
        <taxon>Gammaproteobacteria</taxon>
        <taxon>Alteromonadales</taxon>
        <taxon>Pseudoalteromonadaceae</taxon>
        <taxon>Pseudoalteromonas</taxon>
    </lineage>
</organism>
<gene>
    <name evidence="2" type="ORF">PSECIP111854_02251</name>
</gene>
<name>A0A9W4QY92_9GAMM</name>
<feature type="signal peptide" evidence="1">
    <location>
        <begin position="1"/>
        <end position="19"/>
    </location>
</feature>
<protein>
    <recommendedName>
        <fullName evidence="4">Lipoprotein</fullName>
    </recommendedName>
</protein>
<comment type="caution">
    <text evidence="2">The sequence shown here is derived from an EMBL/GenBank/DDBJ whole genome shotgun (WGS) entry which is preliminary data.</text>
</comment>
<keyword evidence="3" id="KW-1185">Reference proteome</keyword>
<proteinExistence type="predicted"/>
<sequence>MTKCWLYALVAVSLLSACSDPSNIIHESSEKSESSLQIDNCTLASPCAGQKGIALWYDQATIVGEEAFTIELSVPQGTQIVSAVLSGEQMNMGYIPVFFKQNLDMRYSAQAMVGLCTQALMQWRLTVTMLDVNSKKYEQVFPLYVSQ</sequence>
<evidence type="ECO:0000256" key="1">
    <source>
        <dbReference type="SAM" id="SignalP"/>
    </source>
</evidence>
<dbReference type="Proteomes" id="UP001152467">
    <property type="component" value="Unassembled WGS sequence"/>
</dbReference>
<dbReference type="RefSeq" id="WP_261626431.1">
    <property type="nucleotide sequence ID" value="NZ_CAMAPC010000007.1"/>
</dbReference>